<evidence type="ECO:0000256" key="10">
    <source>
        <dbReference type="RuleBase" id="RU363063"/>
    </source>
</evidence>
<dbReference type="GO" id="GO:0000139">
    <property type="term" value="C:Golgi membrane"/>
    <property type="evidence" value="ECO:0007669"/>
    <property type="project" value="UniProtKB-SubCell"/>
</dbReference>
<organism evidence="12">
    <name type="scientific">Nyssomyia neivai</name>
    <dbReference type="NCBI Taxonomy" id="330878"/>
    <lineage>
        <taxon>Eukaryota</taxon>
        <taxon>Metazoa</taxon>
        <taxon>Ecdysozoa</taxon>
        <taxon>Arthropoda</taxon>
        <taxon>Hexapoda</taxon>
        <taxon>Insecta</taxon>
        <taxon>Pterygota</taxon>
        <taxon>Neoptera</taxon>
        <taxon>Endopterygota</taxon>
        <taxon>Diptera</taxon>
        <taxon>Nematocera</taxon>
        <taxon>Psychodoidea</taxon>
        <taxon>Psychodidae</taxon>
        <taxon>Nyssomyia</taxon>
    </lineage>
</organism>
<keyword evidence="9 10" id="KW-0472">Membrane</keyword>
<name>A0A1L8E185_9DIPT</name>
<evidence type="ECO:0000256" key="1">
    <source>
        <dbReference type="ARBA" id="ARBA00004323"/>
    </source>
</evidence>
<feature type="transmembrane region" description="Helical" evidence="10">
    <location>
        <begin position="50"/>
        <end position="72"/>
    </location>
</feature>
<keyword evidence="5 10" id="KW-0812">Transmembrane</keyword>
<evidence type="ECO:0000256" key="5">
    <source>
        <dbReference type="ARBA" id="ARBA00022692"/>
    </source>
</evidence>
<dbReference type="GO" id="GO:0006493">
    <property type="term" value="P:protein O-linked glycosylation"/>
    <property type="evidence" value="ECO:0007669"/>
    <property type="project" value="TreeGrafter"/>
</dbReference>
<evidence type="ECO:0000256" key="9">
    <source>
        <dbReference type="ARBA" id="ARBA00023136"/>
    </source>
</evidence>
<dbReference type="EMBL" id="GFDF01001596">
    <property type="protein sequence ID" value="JAV12488.1"/>
    <property type="molecule type" value="Transcribed_RNA"/>
</dbReference>
<comment type="subcellular location">
    <subcellularLocation>
        <location evidence="1 10">Golgi apparatus membrane</location>
        <topology evidence="1 10">Single-pass type II membrane protein</topology>
    </subcellularLocation>
</comment>
<dbReference type="GO" id="GO:0016758">
    <property type="term" value="F:hexosyltransferase activity"/>
    <property type="evidence" value="ECO:0007669"/>
    <property type="project" value="InterPro"/>
</dbReference>
<evidence type="ECO:0000256" key="7">
    <source>
        <dbReference type="ARBA" id="ARBA00022989"/>
    </source>
</evidence>
<evidence type="ECO:0000256" key="11">
    <source>
        <dbReference type="SAM" id="MobiDB-lite"/>
    </source>
</evidence>
<proteinExistence type="inferred from homology"/>
<accession>A0A1L8E185</accession>
<keyword evidence="8 10" id="KW-0333">Golgi apparatus</keyword>
<comment type="similarity">
    <text evidence="2 10">Belongs to the glycosyltransferase 31 family.</text>
</comment>
<keyword evidence="7 10" id="KW-1133">Transmembrane helix</keyword>
<evidence type="ECO:0000256" key="6">
    <source>
        <dbReference type="ARBA" id="ARBA00022968"/>
    </source>
</evidence>
<evidence type="ECO:0000313" key="12">
    <source>
        <dbReference type="EMBL" id="JAV12488.1"/>
    </source>
</evidence>
<feature type="compositionally biased region" description="Polar residues" evidence="11">
    <location>
        <begin position="20"/>
        <end position="30"/>
    </location>
</feature>
<keyword evidence="4 12" id="KW-0808">Transferase</keyword>
<evidence type="ECO:0000256" key="8">
    <source>
        <dbReference type="ARBA" id="ARBA00023034"/>
    </source>
</evidence>
<dbReference type="Gene3D" id="3.90.550.50">
    <property type="match status" value="1"/>
</dbReference>
<evidence type="ECO:0000256" key="2">
    <source>
        <dbReference type="ARBA" id="ARBA00008661"/>
    </source>
</evidence>
<sequence length="452" mass="51657">MMMGDLSNLLDRSRRTTSDYSLVSTGSSSDNEGDDDVVYGAPRNRPKRKCYTQCGAILIFLLFLLSLIYIPLFRNIQNRIVSIPGWSYNTSRDTAEYVLPHLNTSLIEPTTFDTENSLFLLIVVCSAANNFYARQSIRETWGNSSEFNYNYFPRIHGNFREKYLHANTKRWREFIYDDPQSSHVENATEFVRMKVIFLLGVTTSNETQGQIVAESEQYGDIVQENFIDSYNNLTLKTVMLLKWVTNNCIDRVRFVMKCDDDVFVNVPNLLHILLGGIVPVYNDTLSFYDLANFLATRKKTAVLDPRHLLMGFLFCRAKPIADVTSKWYSPIYMYSGTTYPNYLSGTGYVMSADTLTLLYNTSLRTPLFHLEDVFLTGICANRAGLKPRHSPLFTYTVVKNLCAIRGMITQHPLSPDDIKRAYDFVTNTTLRCPGPDAQFNSKKVLGRSKMCK</sequence>
<feature type="region of interest" description="Disordered" evidence="11">
    <location>
        <begin position="20"/>
        <end position="39"/>
    </location>
</feature>
<dbReference type="AlphaFoldDB" id="A0A1L8E185"/>
<dbReference type="InterPro" id="IPR002659">
    <property type="entry name" value="Glyco_trans_31"/>
</dbReference>
<dbReference type="PANTHER" id="PTHR11214:SF314">
    <property type="entry name" value="HEXOSYLTRANSFERASE"/>
    <property type="match status" value="1"/>
</dbReference>
<keyword evidence="3 10" id="KW-0328">Glycosyltransferase</keyword>
<keyword evidence="6 10" id="KW-0735">Signal-anchor</keyword>
<protein>
    <recommendedName>
        <fullName evidence="10">Hexosyltransferase</fullName>
        <ecNumber evidence="10">2.4.1.-</ecNumber>
    </recommendedName>
</protein>
<dbReference type="EC" id="2.4.1.-" evidence="10"/>
<dbReference type="PANTHER" id="PTHR11214">
    <property type="entry name" value="BETA-1,3-N-ACETYLGLUCOSAMINYLTRANSFERASE"/>
    <property type="match status" value="1"/>
</dbReference>
<reference evidence="12" key="1">
    <citation type="submission" date="2016-12" db="EMBL/GenBank/DDBJ databases">
        <title>An insight into the sialome and mialome of the sand fly, Nyssomyia neivai.</title>
        <authorList>
            <person name="Sebastian V."/>
            <person name="Goulart T.M."/>
            <person name="Oliveira W."/>
            <person name="Calvo E."/>
            <person name="Oliveira L.F."/>
            <person name="Pinto M.C."/>
            <person name="Rosselino A.M."/>
            <person name="Ribeiro J.M."/>
        </authorList>
    </citation>
    <scope>NUCLEOTIDE SEQUENCE</scope>
</reference>
<dbReference type="Pfam" id="PF01762">
    <property type="entry name" value="Galactosyl_T"/>
    <property type="match status" value="1"/>
</dbReference>
<evidence type="ECO:0000256" key="4">
    <source>
        <dbReference type="ARBA" id="ARBA00022679"/>
    </source>
</evidence>
<evidence type="ECO:0000256" key="3">
    <source>
        <dbReference type="ARBA" id="ARBA00022676"/>
    </source>
</evidence>